<dbReference type="STRING" id="306540.SAMN05421839_11224"/>
<dbReference type="RefSeq" id="WP_089831396.1">
    <property type="nucleotide sequence ID" value="NZ_BJWI01000011.1"/>
</dbReference>
<dbReference type="GO" id="GO:0003723">
    <property type="term" value="F:RNA binding"/>
    <property type="evidence" value="ECO:0007669"/>
    <property type="project" value="UniProtKB-KW"/>
</dbReference>
<dbReference type="OrthoDB" id="1862673at2"/>
<dbReference type="EMBL" id="FOXC01000012">
    <property type="protein sequence ID" value="SFP27744.1"/>
    <property type="molecule type" value="Genomic_DNA"/>
</dbReference>
<evidence type="ECO:0000313" key="8">
    <source>
        <dbReference type="EMBL" id="SFP27744.1"/>
    </source>
</evidence>
<name>A0A1I5P114_9BACI</name>
<evidence type="ECO:0000256" key="1">
    <source>
        <dbReference type="ARBA" id="ARBA00003640"/>
    </source>
</evidence>
<gene>
    <name evidence="7" type="ORF">HHA03_10720</name>
    <name evidence="8" type="ORF">SAMN05421839_11224</name>
</gene>
<dbReference type="NCBIfam" id="TIGR01870">
    <property type="entry name" value="cas_TM1810_Csm2"/>
    <property type="match status" value="1"/>
</dbReference>
<sequence>MATYQQPNHGHSSRPQLNRVDIHFKEETYVSEAEEVIKELEKKNFKGGPKKEDVLTTSQLRHLLSLTSVIYTEAQSYDFDQIIDRLAYLRVQFVYQSGRNGGVKKLIELADILTLLKRVQDNKDKKELIRFCRYMEALVAYFKYYGGRDQL</sequence>
<comment type="similarity">
    <text evidence="2">Belongs to the CRISPR-associated Csm2 family.</text>
</comment>
<dbReference type="InterPro" id="IPR010149">
    <property type="entry name" value="CRISPR-assoc_prot_Csm2_III-A"/>
</dbReference>
<dbReference type="GO" id="GO:0051607">
    <property type="term" value="P:defense response to virus"/>
    <property type="evidence" value="ECO:0007669"/>
    <property type="project" value="UniProtKB-KW"/>
</dbReference>
<evidence type="ECO:0000256" key="5">
    <source>
        <dbReference type="ARBA" id="ARBA00023118"/>
    </source>
</evidence>
<accession>A0A1I5P114</accession>
<evidence type="ECO:0000313" key="10">
    <source>
        <dbReference type="Proteomes" id="UP000321547"/>
    </source>
</evidence>
<evidence type="ECO:0000313" key="7">
    <source>
        <dbReference type="EMBL" id="GEM01540.1"/>
    </source>
</evidence>
<evidence type="ECO:0000256" key="4">
    <source>
        <dbReference type="ARBA" id="ARBA00022884"/>
    </source>
</evidence>
<dbReference type="Pfam" id="PF03750">
    <property type="entry name" value="Csm2_III-A"/>
    <property type="match status" value="1"/>
</dbReference>
<dbReference type="CDD" id="cd09647">
    <property type="entry name" value="Csm2_III-A"/>
    <property type="match status" value="1"/>
</dbReference>
<reference evidence="7 10" key="2">
    <citation type="submission" date="2019-07" db="EMBL/GenBank/DDBJ databases">
        <title>Whole genome shotgun sequence of Halolactibacillus halophilus NBRC 100868.</title>
        <authorList>
            <person name="Hosoyama A."/>
            <person name="Uohara A."/>
            <person name="Ohji S."/>
            <person name="Ichikawa N."/>
        </authorList>
    </citation>
    <scope>NUCLEOTIDE SEQUENCE [LARGE SCALE GENOMIC DNA]</scope>
    <source>
        <strain evidence="7 10">NBRC 100868</strain>
    </source>
</reference>
<evidence type="ECO:0000256" key="3">
    <source>
        <dbReference type="ARBA" id="ARBA00016118"/>
    </source>
</evidence>
<evidence type="ECO:0000313" key="9">
    <source>
        <dbReference type="Proteomes" id="UP000242243"/>
    </source>
</evidence>
<evidence type="ECO:0000256" key="2">
    <source>
        <dbReference type="ARBA" id="ARBA00006896"/>
    </source>
</evidence>
<keyword evidence="4" id="KW-0694">RNA-binding</keyword>
<dbReference type="AlphaFoldDB" id="A0A1I5P114"/>
<comment type="function">
    <text evidence="1">This subunit may be involved in monitoring complementarity of crRNA and target RNA.</text>
</comment>
<protein>
    <recommendedName>
        <fullName evidence="3">CRISPR system Cms protein Csm2</fullName>
    </recommendedName>
    <alternativeName>
        <fullName evidence="6">CRISPR type III A-associated protein Csm2</fullName>
    </alternativeName>
</protein>
<dbReference type="Proteomes" id="UP000321547">
    <property type="component" value="Unassembled WGS sequence"/>
</dbReference>
<dbReference type="Proteomes" id="UP000242243">
    <property type="component" value="Unassembled WGS sequence"/>
</dbReference>
<proteinExistence type="inferred from homology"/>
<keyword evidence="5" id="KW-0051">Antiviral defense</keyword>
<evidence type="ECO:0000256" key="6">
    <source>
        <dbReference type="ARBA" id="ARBA00031723"/>
    </source>
</evidence>
<keyword evidence="10" id="KW-1185">Reference proteome</keyword>
<reference evidence="8 9" key="1">
    <citation type="submission" date="2016-10" db="EMBL/GenBank/DDBJ databases">
        <authorList>
            <person name="de Groot N.N."/>
        </authorList>
    </citation>
    <scope>NUCLEOTIDE SEQUENCE [LARGE SCALE GENOMIC DNA]</scope>
    <source>
        <strain evidence="8 9">DSM 17073</strain>
    </source>
</reference>
<organism evidence="8 9">
    <name type="scientific">Halolactibacillus halophilus</name>
    <dbReference type="NCBI Taxonomy" id="306540"/>
    <lineage>
        <taxon>Bacteria</taxon>
        <taxon>Bacillati</taxon>
        <taxon>Bacillota</taxon>
        <taxon>Bacilli</taxon>
        <taxon>Bacillales</taxon>
        <taxon>Bacillaceae</taxon>
        <taxon>Halolactibacillus</taxon>
    </lineage>
</organism>
<dbReference type="EMBL" id="BJWI01000011">
    <property type="protein sequence ID" value="GEM01540.1"/>
    <property type="molecule type" value="Genomic_DNA"/>
</dbReference>